<dbReference type="EMBL" id="JAOWRF010000133">
    <property type="protein sequence ID" value="MCV3213560.1"/>
    <property type="molecule type" value="Genomic_DNA"/>
</dbReference>
<comment type="caution">
    <text evidence="1">The sequence shown here is derived from an EMBL/GenBank/DDBJ whole genome shotgun (WGS) entry which is preliminary data.</text>
</comment>
<gene>
    <name evidence="1" type="ORF">OGM63_08480</name>
</gene>
<sequence>MSRQDHILLTSTVLAEGNRSEGNRHQINRVFDYIQTGQLKLIDW</sequence>
<accession>A0ABT3AWU8</accession>
<evidence type="ECO:0000313" key="1">
    <source>
        <dbReference type="EMBL" id="MCV3213560.1"/>
    </source>
</evidence>
<name>A0ABT3AWU8_9CYAN</name>
<organism evidence="1 2">
    <name type="scientific">Plectonema radiosum NIES-515</name>
    <dbReference type="NCBI Taxonomy" id="2986073"/>
    <lineage>
        <taxon>Bacteria</taxon>
        <taxon>Bacillati</taxon>
        <taxon>Cyanobacteriota</taxon>
        <taxon>Cyanophyceae</taxon>
        <taxon>Oscillatoriophycideae</taxon>
        <taxon>Oscillatoriales</taxon>
        <taxon>Microcoleaceae</taxon>
        <taxon>Plectonema</taxon>
    </lineage>
</organism>
<proteinExistence type="predicted"/>
<protein>
    <submittedName>
        <fullName evidence="1">Uncharacterized protein</fullName>
    </submittedName>
</protein>
<evidence type="ECO:0000313" key="2">
    <source>
        <dbReference type="Proteomes" id="UP001526143"/>
    </source>
</evidence>
<reference evidence="1 2" key="1">
    <citation type="submission" date="2022-10" db="EMBL/GenBank/DDBJ databases">
        <title>Identification of biosynthetic pathway for the production of the potent trypsin inhibitor radiosumin.</title>
        <authorList>
            <person name="Fewer D.P."/>
            <person name="Delbaje E."/>
            <person name="Ouyang X."/>
            <person name="Agostino P.D."/>
            <person name="Wahlsten M."/>
            <person name="Jokela J."/>
            <person name="Permi P."/>
            <person name="Haapaniemi E."/>
            <person name="Koistinen H."/>
        </authorList>
    </citation>
    <scope>NUCLEOTIDE SEQUENCE [LARGE SCALE GENOMIC DNA]</scope>
    <source>
        <strain evidence="1 2">NIES-515</strain>
    </source>
</reference>
<keyword evidence="2" id="KW-1185">Reference proteome</keyword>
<dbReference type="Proteomes" id="UP001526143">
    <property type="component" value="Unassembled WGS sequence"/>
</dbReference>
<dbReference type="RefSeq" id="WP_263745075.1">
    <property type="nucleotide sequence ID" value="NZ_JAOWRF010000133.1"/>
</dbReference>